<gene>
    <name evidence="2" type="ORF">GCM10008170_25720</name>
</gene>
<accession>A0A9W6IU28</accession>
<dbReference type="AlphaFoldDB" id="A0A9W6IU28"/>
<evidence type="ECO:0000313" key="2">
    <source>
        <dbReference type="EMBL" id="GLK56553.1"/>
    </source>
</evidence>
<evidence type="ECO:0000313" key="3">
    <source>
        <dbReference type="Proteomes" id="UP001143400"/>
    </source>
</evidence>
<sequence>METEMTTFTFRSIFAAAALAVLAPGAAFACPTPHPSATKARFERTHQQSSATVRAADSAPAAMTHATRSLLPFAPRSDAWMHWDGNENEG</sequence>
<dbReference type="EMBL" id="BSFF01000003">
    <property type="protein sequence ID" value="GLK56553.1"/>
    <property type="molecule type" value="Genomic_DNA"/>
</dbReference>
<feature type="signal peptide" evidence="1">
    <location>
        <begin position="1"/>
        <end position="29"/>
    </location>
</feature>
<evidence type="ECO:0000256" key="1">
    <source>
        <dbReference type="SAM" id="SignalP"/>
    </source>
</evidence>
<reference evidence="2" key="2">
    <citation type="submission" date="2023-01" db="EMBL/GenBank/DDBJ databases">
        <authorList>
            <person name="Sun Q."/>
            <person name="Evtushenko L."/>
        </authorList>
    </citation>
    <scope>NUCLEOTIDE SEQUENCE</scope>
    <source>
        <strain evidence="2">VKM B-1606</strain>
    </source>
</reference>
<protein>
    <submittedName>
        <fullName evidence="2">Uncharacterized protein</fullName>
    </submittedName>
</protein>
<organism evidence="2 3">
    <name type="scientific">Methylopila capsulata</name>
    <dbReference type="NCBI Taxonomy" id="61654"/>
    <lineage>
        <taxon>Bacteria</taxon>
        <taxon>Pseudomonadati</taxon>
        <taxon>Pseudomonadota</taxon>
        <taxon>Alphaproteobacteria</taxon>
        <taxon>Hyphomicrobiales</taxon>
        <taxon>Methylopilaceae</taxon>
        <taxon>Methylopila</taxon>
    </lineage>
</organism>
<proteinExistence type="predicted"/>
<name>A0A9W6IU28_9HYPH</name>
<comment type="caution">
    <text evidence="2">The sequence shown here is derived from an EMBL/GenBank/DDBJ whole genome shotgun (WGS) entry which is preliminary data.</text>
</comment>
<feature type="chain" id="PRO_5040924868" evidence="1">
    <location>
        <begin position="30"/>
        <end position="90"/>
    </location>
</feature>
<reference evidence="2" key="1">
    <citation type="journal article" date="2014" name="Int. J. Syst. Evol. Microbiol.">
        <title>Complete genome sequence of Corynebacterium casei LMG S-19264T (=DSM 44701T), isolated from a smear-ripened cheese.</title>
        <authorList>
            <consortium name="US DOE Joint Genome Institute (JGI-PGF)"/>
            <person name="Walter F."/>
            <person name="Albersmeier A."/>
            <person name="Kalinowski J."/>
            <person name="Ruckert C."/>
        </authorList>
    </citation>
    <scope>NUCLEOTIDE SEQUENCE</scope>
    <source>
        <strain evidence="2">VKM B-1606</strain>
    </source>
</reference>
<dbReference type="Proteomes" id="UP001143400">
    <property type="component" value="Unassembled WGS sequence"/>
</dbReference>
<keyword evidence="1" id="KW-0732">Signal</keyword>